<feature type="compositionally biased region" description="Low complexity" evidence="1">
    <location>
        <begin position="52"/>
        <end position="64"/>
    </location>
</feature>
<organism evidence="2 3">
    <name type="scientific">Trichoderma ghanense</name>
    <dbReference type="NCBI Taxonomy" id="65468"/>
    <lineage>
        <taxon>Eukaryota</taxon>
        <taxon>Fungi</taxon>
        <taxon>Dikarya</taxon>
        <taxon>Ascomycota</taxon>
        <taxon>Pezizomycotina</taxon>
        <taxon>Sordariomycetes</taxon>
        <taxon>Hypocreomycetidae</taxon>
        <taxon>Hypocreales</taxon>
        <taxon>Hypocreaceae</taxon>
        <taxon>Trichoderma</taxon>
    </lineage>
</organism>
<keyword evidence="3" id="KW-1185">Reference proteome</keyword>
<comment type="caution">
    <text evidence="2">The sequence shown here is derived from an EMBL/GenBank/DDBJ whole genome shotgun (WGS) entry which is preliminary data.</text>
</comment>
<evidence type="ECO:0000256" key="1">
    <source>
        <dbReference type="SAM" id="MobiDB-lite"/>
    </source>
</evidence>
<gene>
    <name evidence="2" type="ORF">CCMA1212_001834</name>
</gene>
<dbReference type="EMBL" id="PPTA01000002">
    <property type="protein sequence ID" value="TFB05979.1"/>
    <property type="molecule type" value="Genomic_DNA"/>
</dbReference>
<proteinExistence type="predicted"/>
<protein>
    <submittedName>
        <fullName evidence="2">Uncharacterized protein</fullName>
    </submittedName>
</protein>
<dbReference type="Proteomes" id="UP001642720">
    <property type="component" value="Unassembled WGS sequence"/>
</dbReference>
<dbReference type="RefSeq" id="XP_073562180.1">
    <property type="nucleotide sequence ID" value="XM_073699248.1"/>
</dbReference>
<evidence type="ECO:0000313" key="3">
    <source>
        <dbReference type="Proteomes" id="UP001642720"/>
    </source>
</evidence>
<feature type="compositionally biased region" description="Polar residues" evidence="1">
    <location>
        <begin position="39"/>
        <end position="48"/>
    </location>
</feature>
<feature type="region of interest" description="Disordered" evidence="1">
    <location>
        <begin position="1"/>
        <end position="78"/>
    </location>
</feature>
<evidence type="ECO:0000313" key="2">
    <source>
        <dbReference type="EMBL" id="TFB05979.1"/>
    </source>
</evidence>
<sequence length="125" mass="13608">MARLDTPDVSDDDFAMVNSITSDNPPAVSHPTPKLISRLQPNQQQPSRMNHDSGSNGDAAASAAEKSPVPEDDSLSSSLYSQTKANVRSMYNKLRGKDILIAVMGYAIRSTWYKLNGLQLTLRTA</sequence>
<dbReference type="GeneID" id="300573698"/>
<name>A0ABY2HCC0_9HYPO</name>
<reference evidence="2 3" key="1">
    <citation type="submission" date="2018-01" db="EMBL/GenBank/DDBJ databases">
        <title>Genome characterization of the sugarcane-associated fungus Trichoderma ghanense CCMA-1212 and their application in lignocelulose bioconversion.</title>
        <authorList>
            <person name="Steindorff A.S."/>
            <person name="Mendes T.D."/>
            <person name="Vilela E.S.D."/>
            <person name="Rodrigues D.S."/>
            <person name="Formighieri E.F."/>
            <person name="Melo I.S."/>
            <person name="Favaro L.C.L."/>
        </authorList>
    </citation>
    <scope>NUCLEOTIDE SEQUENCE [LARGE SCALE GENOMIC DNA]</scope>
    <source>
        <strain evidence="2 3">CCMA-1212</strain>
    </source>
</reference>
<accession>A0ABY2HCC0</accession>